<comment type="caution">
    <text evidence="2">The sequence shown here is derived from an EMBL/GenBank/DDBJ whole genome shotgun (WGS) entry which is preliminary data.</text>
</comment>
<sequence>MACILPFLAATLVACAPSPQETAVQSRSQAVTNNSESPDKALRDGRASESGTGPTRRGAETQEQAALGPAAEAVSAAENLLPRLPADSAAEAEGRRTLSTAFVMVGADGRLTVQLRDGRMFVLRDVSMRRKDYCGLRVSGDAGSRYCGRYADVAAARPGGPLPAAEPDLAAPNHLEAPGGAAERH</sequence>
<evidence type="ECO:0000313" key="2">
    <source>
        <dbReference type="EMBL" id="MDT8759630.1"/>
    </source>
</evidence>
<feature type="compositionally biased region" description="Low complexity" evidence="1">
    <location>
        <begin position="162"/>
        <end position="172"/>
    </location>
</feature>
<organism evidence="2">
    <name type="scientific">Sphingomonas psychrotolerans</name>
    <dbReference type="NCBI Taxonomy" id="1327635"/>
    <lineage>
        <taxon>Bacteria</taxon>
        <taxon>Pseudomonadati</taxon>
        <taxon>Pseudomonadota</taxon>
        <taxon>Alphaproteobacteria</taxon>
        <taxon>Sphingomonadales</taxon>
        <taxon>Sphingomonadaceae</taxon>
        <taxon>Sphingomonas</taxon>
    </lineage>
</organism>
<evidence type="ECO:0008006" key="3">
    <source>
        <dbReference type="Google" id="ProtNLM"/>
    </source>
</evidence>
<feature type="region of interest" description="Disordered" evidence="1">
    <location>
        <begin position="22"/>
        <end position="69"/>
    </location>
</feature>
<proteinExistence type="predicted"/>
<gene>
    <name evidence="2" type="ORF">MZO42_13070</name>
</gene>
<dbReference type="EMBL" id="JALMLT010000003">
    <property type="protein sequence ID" value="MDT8759630.1"/>
    <property type="molecule type" value="Genomic_DNA"/>
</dbReference>
<feature type="compositionally biased region" description="Polar residues" evidence="1">
    <location>
        <begin position="22"/>
        <end position="36"/>
    </location>
</feature>
<reference evidence="2" key="1">
    <citation type="submission" date="2022-04" db="EMBL/GenBank/DDBJ databases">
        <title>Tomato heritable bacteria conferring resistance against bacterial wilt.</title>
        <authorList>
            <person name="Yin J."/>
        </authorList>
    </citation>
    <scope>NUCLEOTIDE SEQUENCE</scope>
    <source>
        <strain evidence="2">Cra20</strain>
    </source>
</reference>
<accession>A0ABU3N522</accession>
<name>A0ABU3N522_9SPHN</name>
<feature type="region of interest" description="Disordered" evidence="1">
    <location>
        <begin position="162"/>
        <end position="185"/>
    </location>
</feature>
<protein>
    <recommendedName>
        <fullName evidence="3">Secreted protein</fullName>
    </recommendedName>
</protein>
<feature type="compositionally biased region" description="Basic and acidic residues" evidence="1">
    <location>
        <begin position="37"/>
        <end position="47"/>
    </location>
</feature>
<evidence type="ECO:0000256" key="1">
    <source>
        <dbReference type="SAM" id="MobiDB-lite"/>
    </source>
</evidence>